<keyword evidence="3" id="KW-1185">Reference proteome</keyword>
<evidence type="ECO:0000256" key="1">
    <source>
        <dbReference type="SAM" id="MobiDB-lite"/>
    </source>
</evidence>
<sequence length="240" mass="26054">MAYYNYNAGPPGTFGPNAAYLLGAGPLPPTNNRQLAVAYMQNSLDKGREDDDDENESIQAQPSAAPCVPQIEPALAALSNQGVIAVGMNQPVPNITVENSMHRQKPVIMEIVNLTDGKITKQGEKQAETAISIPELEKVKAKLTCALHPGKNRWCYVMPPTSKHPGKHILLGIEHGGLWARKVHDGEASDDCIDPQMFSALRWPSEAVPRRSAMHAAVDRLHCPQFTFTLVVALAARGMC</sequence>
<evidence type="ECO:0000313" key="2">
    <source>
        <dbReference type="EMBL" id="KAJ7618806.1"/>
    </source>
</evidence>
<dbReference type="EMBL" id="JARKIE010000746">
    <property type="protein sequence ID" value="KAJ7618806.1"/>
    <property type="molecule type" value="Genomic_DNA"/>
</dbReference>
<dbReference type="Proteomes" id="UP001221757">
    <property type="component" value="Unassembled WGS sequence"/>
</dbReference>
<feature type="region of interest" description="Disordered" evidence="1">
    <location>
        <begin position="45"/>
        <end position="65"/>
    </location>
</feature>
<comment type="caution">
    <text evidence="2">The sequence shown here is derived from an EMBL/GenBank/DDBJ whole genome shotgun (WGS) entry which is preliminary data.</text>
</comment>
<reference evidence="2" key="1">
    <citation type="submission" date="2023-03" db="EMBL/GenBank/DDBJ databases">
        <title>Massive genome expansion in bonnet fungi (Mycena s.s.) driven by repeated elements and novel gene families across ecological guilds.</title>
        <authorList>
            <consortium name="Lawrence Berkeley National Laboratory"/>
            <person name="Harder C.B."/>
            <person name="Miyauchi S."/>
            <person name="Viragh M."/>
            <person name="Kuo A."/>
            <person name="Thoen E."/>
            <person name="Andreopoulos B."/>
            <person name="Lu D."/>
            <person name="Skrede I."/>
            <person name="Drula E."/>
            <person name="Henrissat B."/>
            <person name="Morin E."/>
            <person name="Kohler A."/>
            <person name="Barry K."/>
            <person name="LaButti K."/>
            <person name="Morin E."/>
            <person name="Salamov A."/>
            <person name="Lipzen A."/>
            <person name="Mereny Z."/>
            <person name="Hegedus B."/>
            <person name="Baldrian P."/>
            <person name="Stursova M."/>
            <person name="Weitz H."/>
            <person name="Taylor A."/>
            <person name="Grigoriev I.V."/>
            <person name="Nagy L.G."/>
            <person name="Martin F."/>
            <person name="Kauserud H."/>
        </authorList>
    </citation>
    <scope>NUCLEOTIDE SEQUENCE</scope>
    <source>
        <strain evidence="2">CBHHK067</strain>
    </source>
</reference>
<dbReference type="AlphaFoldDB" id="A0AAD7BF01"/>
<accession>A0AAD7BF01</accession>
<proteinExistence type="predicted"/>
<evidence type="ECO:0000313" key="3">
    <source>
        <dbReference type="Proteomes" id="UP001221757"/>
    </source>
</evidence>
<protein>
    <submittedName>
        <fullName evidence="2">Uncharacterized protein</fullName>
    </submittedName>
</protein>
<name>A0AAD7BF01_MYCRO</name>
<gene>
    <name evidence="2" type="ORF">B0H17DRAFT_1152299</name>
</gene>
<organism evidence="2 3">
    <name type="scientific">Mycena rosella</name>
    <name type="common">Pink bonnet</name>
    <name type="synonym">Agaricus rosellus</name>
    <dbReference type="NCBI Taxonomy" id="1033263"/>
    <lineage>
        <taxon>Eukaryota</taxon>
        <taxon>Fungi</taxon>
        <taxon>Dikarya</taxon>
        <taxon>Basidiomycota</taxon>
        <taxon>Agaricomycotina</taxon>
        <taxon>Agaricomycetes</taxon>
        <taxon>Agaricomycetidae</taxon>
        <taxon>Agaricales</taxon>
        <taxon>Marasmiineae</taxon>
        <taxon>Mycenaceae</taxon>
        <taxon>Mycena</taxon>
    </lineage>
</organism>